<dbReference type="Proteomes" id="UP000053477">
    <property type="component" value="Unassembled WGS sequence"/>
</dbReference>
<dbReference type="EMBL" id="KQ085988">
    <property type="protein sequence ID" value="KLO11954.1"/>
    <property type="molecule type" value="Genomic_DNA"/>
</dbReference>
<evidence type="ECO:0000313" key="1">
    <source>
        <dbReference type="EMBL" id="KLO11954.1"/>
    </source>
</evidence>
<reference evidence="1 2" key="1">
    <citation type="submission" date="2015-04" db="EMBL/GenBank/DDBJ databases">
        <title>Complete genome sequence of Schizopora paradoxa KUC8140, a cosmopolitan wood degrader in East Asia.</title>
        <authorList>
            <consortium name="DOE Joint Genome Institute"/>
            <person name="Min B."/>
            <person name="Park H."/>
            <person name="Jang Y."/>
            <person name="Kim J.-J."/>
            <person name="Kim K.H."/>
            <person name="Pangilinan J."/>
            <person name="Lipzen A."/>
            <person name="Riley R."/>
            <person name="Grigoriev I.V."/>
            <person name="Spatafora J.W."/>
            <person name="Choi I.-G."/>
        </authorList>
    </citation>
    <scope>NUCLEOTIDE SEQUENCE [LARGE SCALE GENOMIC DNA]</scope>
    <source>
        <strain evidence="1 2">KUC8140</strain>
    </source>
</reference>
<protein>
    <submittedName>
        <fullName evidence="1">Uncharacterized protein</fullName>
    </submittedName>
</protein>
<proteinExistence type="predicted"/>
<sequence>MAALENAVDAITDPPILMLNQDVLHPILSLSILCPCSFTKSIVQQINTLRSTCRTFRDFVSNDPDSLVVVRCSTRDHTLFKFVKNHTAKLKRTISVELIQELLFPYHLKAIIDLIPSTPNIHRLAIHGRLDTWYWSESVDLLRQLCCTITQTNFPHLQSIVLDCHCDLTDSIRGKMDIATMRFHWVRTLFPLATPMTWDFLRNLCIDVAELGGWPWPNDGPGVLEVLTKDTLRNLKKLELRMHGQVPRGMALVRSVSDRIEELFLFMTGDQEEERLPDFPKLRVLGCYPRSWTLLQGTQQRELQLIEVQGVHVPFAYPHLQIWESRDAFLVANIPASSALIDFLRQQPTNVFPRLKKVWVRFLTNVKMDRVRAVKELRDEVVKWKGAASGGETGSGNGKCVFQVHVGSGQVLGDVM</sequence>
<dbReference type="AlphaFoldDB" id="A0A0H2RJD6"/>
<dbReference type="InParanoid" id="A0A0H2RJD6"/>
<gene>
    <name evidence="1" type="ORF">SCHPADRAFT_941603</name>
</gene>
<organism evidence="1 2">
    <name type="scientific">Schizopora paradoxa</name>
    <dbReference type="NCBI Taxonomy" id="27342"/>
    <lineage>
        <taxon>Eukaryota</taxon>
        <taxon>Fungi</taxon>
        <taxon>Dikarya</taxon>
        <taxon>Basidiomycota</taxon>
        <taxon>Agaricomycotina</taxon>
        <taxon>Agaricomycetes</taxon>
        <taxon>Hymenochaetales</taxon>
        <taxon>Schizoporaceae</taxon>
        <taxon>Schizopora</taxon>
    </lineage>
</organism>
<name>A0A0H2RJD6_9AGAM</name>
<evidence type="ECO:0000313" key="2">
    <source>
        <dbReference type="Proteomes" id="UP000053477"/>
    </source>
</evidence>
<accession>A0A0H2RJD6</accession>
<keyword evidence="2" id="KW-1185">Reference proteome</keyword>